<dbReference type="InterPro" id="IPR036291">
    <property type="entry name" value="NAD(P)-bd_dom_sf"/>
</dbReference>
<dbReference type="SMART" id="SM00822">
    <property type="entry name" value="PKS_KR"/>
    <property type="match status" value="1"/>
</dbReference>
<reference evidence="4" key="1">
    <citation type="submission" date="2016-10" db="EMBL/GenBank/DDBJ databases">
        <authorList>
            <person name="Varghese N."/>
            <person name="Submissions S."/>
        </authorList>
    </citation>
    <scope>NUCLEOTIDE SEQUENCE [LARGE SCALE GENOMIC DNA]</scope>
    <source>
        <strain evidence="4">DSM 44654</strain>
    </source>
</reference>
<evidence type="ECO:0000256" key="1">
    <source>
        <dbReference type="SAM" id="MobiDB-lite"/>
    </source>
</evidence>
<dbReference type="GO" id="GO:0005737">
    <property type="term" value="C:cytoplasm"/>
    <property type="evidence" value="ECO:0007669"/>
    <property type="project" value="TreeGrafter"/>
</dbReference>
<evidence type="ECO:0000259" key="2">
    <source>
        <dbReference type="SMART" id="SM00822"/>
    </source>
</evidence>
<dbReference type="EMBL" id="FNUJ01000006">
    <property type="protein sequence ID" value="SEF32370.1"/>
    <property type="molecule type" value="Genomic_DNA"/>
</dbReference>
<dbReference type="PANTHER" id="PTHR48079">
    <property type="entry name" value="PROTEIN YEEZ"/>
    <property type="match status" value="1"/>
</dbReference>
<dbReference type="STRING" id="218821.SAMN05421837_106196"/>
<gene>
    <name evidence="3" type="ORF">SAMN05421837_106196</name>
</gene>
<dbReference type="GO" id="GO:0004029">
    <property type="term" value="F:aldehyde dehydrogenase (NAD+) activity"/>
    <property type="evidence" value="ECO:0007669"/>
    <property type="project" value="TreeGrafter"/>
</dbReference>
<name>A0A1H5R1U7_9PSEU</name>
<dbReference type="AlphaFoldDB" id="A0A1H5R1U7"/>
<protein>
    <submittedName>
        <fullName evidence="3">Dihydroflavonol-4-reductase</fullName>
    </submittedName>
</protein>
<evidence type="ECO:0000313" key="3">
    <source>
        <dbReference type="EMBL" id="SEF32370.1"/>
    </source>
</evidence>
<feature type="domain" description="Ketoreductase" evidence="2">
    <location>
        <begin position="6"/>
        <end position="184"/>
    </location>
</feature>
<evidence type="ECO:0000313" key="4">
    <source>
        <dbReference type="Proteomes" id="UP000198878"/>
    </source>
</evidence>
<dbReference type="CDD" id="cd05227">
    <property type="entry name" value="AR_SDR_e"/>
    <property type="match status" value="1"/>
</dbReference>
<feature type="region of interest" description="Disordered" evidence="1">
    <location>
        <begin position="328"/>
        <end position="378"/>
    </location>
</feature>
<dbReference type="OrthoDB" id="9778052at2"/>
<dbReference type="RefSeq" id="WP_086682486.1">
    <property type="nucleotide sequence ID" value="NZ_FNUJ01000006.1"/>
</dbReference>
<dbReference type="Pfam" id="PF01370">
    <property type="entry name" value="Epimerase"/>
    <property type="match status" value="1"/>
</dbReference>
<dbReference type="Gene3D" id="3.40.50.720">
    <property type="entry name" value="NAD(P)-binding Rossmann-like Domain"/>
    <property type="match status" value="1"/>
</dbReference>
<dbReference type="InterPro" id="IPR001509">
    <property type="entry name" value="Epimerase_deHydtase"/>
</dbReference>
<proteinExistence type="predicted"/>
<dbReference type="InterPro" id="IPR051783">
    <property type="entry name" value="NAD(P)-dependent_oxidoreduct"/>
</dbReference>
<dbReference type="Proteomes" id="UP000198878">
    <property type="component" value="Unassembled WGS sequence"/>
</dbReference>
<sequence length="378" mass="39973">MNDERALVLVTGGTGYLGGHTIARLLADGHRVRTTVRDAGRAAEVRATAGEPEVVVADLGADDGWAAAVEGVDYVLHVASPFPPAAPENDDEVIRPARDGAVRVLAAAREAGVRRVVLTSSFAAVGYSATPRAEYTEADWTDLADPNSAYIRSKVIAERAAWEQVRAAGGPELAVINPAGIFGPVLGGRLSSSVALVRAMLDGAMPVVPPLHFGVADVRDVADLHVRAMTHPRAAGERFLAAAGQSISFLEMARILAETVDGHDLPTAELTAEQVRAAAETDPAMREAAARLGRVPVIRTEKARTVLGWRPRPVEETLADTARSLLAAADAEETEEPRRPWRQRAARPGNDRAMPKLGVLRPAPRNAGRTAEAGAVEP</sequence>
<dbReference type="SUPFAM" id="SSF51735">
    <property type="entry name" value="NAD(P)-binding Rossmann-fold domains"/>
    <property type="match status" value="1"/>
</dbReference>
<organism evidence="3 4">
    <name type="scientific">Amycolatopsis pretoriensis</name>
    <dbReference type="NCBI Taxonomy" id="218821"/>
    <lineage>
        <taxon>Bacteria</taxon>
        <taxon>Bacillati</taxon>
        <taxon>Actinomycetota</taxon>
        <taxon>Actinomycetes</taxon>
        <taxon>Pseudonocardiales</taxon>
        <taxon>Pseudonocardiaceae</taxon>
        <taxon>Amycolatopsis</taxon>
    </lineage>
</organism>
<keyword evidence="4" id="KW-1185">Reference proteome</keyword>
<dbReference type="InterPro" id="IPR057326">
    <property type="entry name" value="KR_dom"/>
</dbReference>
<dbReference type="FunFam" id="3.40.50.720:FF:000336">
    <property type="entry name" value="Aldehyde reductase"/>
    <property type="match status" value="1"/>
</dbReference>
<accession>A0A1H5R1U7</accession>
<dbReference type="PANTHER" id="PTHR48079:SF6">
    <property type="entry name" value="NAD(P)-BINDING DOMAIN-CONTAINING PROTEIN-RELATED"/>
    <property type="match status" value="1"/>
</dbReference>